<keyword evidence="3" id="KW-1185">Reference proteome</keyword>
<dbReference type="Proteomes" id="UP000238563">
    <property type="component" value="Unassembled WGS sequence"/>
</dbReference>
<evidence type="ECO:0000313" key="3">
    <source>
        <dbReference type="Proteomes" id="UP000238563"/>
    </source>
</evidence>
<evidence type="ECO:0000313" key="2">
    <source>
        <dbReference type="EMBL" id="PRD55419.1"/>
    </source>
</evidence>
<sequence length="147" mass="16636">MRLQIAVNALSVQQMLVNDAESQRSKAYNAMLELAAELTVRDDENRQNLTGNTVSQAMLERYRQDILAIDQELARSADSHSRASEHLDHMRTDLAKTLADYLARKKSLEQLEAAFEAEQRTASLLRAEMEDDDRDDFHKTSLSAGRA</sequence>
<protein>
    <recommendedName>
        <fullName evidence="4">Flagellar FliJ protein</fullName>
    </recommendedName>
</protein>
<gene>
    <name evidence="2" type="ORF">C5750_09695</name>
</gene>
<comment type="caution">
    <text evidence="2">The sequence shown here is derived from an EMBL/GenBank/DDBJ whole genome shotgun (WGS) entry which is preliminary data.</text>
</comment>
<proteinExistence type="predicted"/>
<reference evidence="2 3" key="1">
    <citation type="submission" date="2018-02" db="EMBL/GenBank/DDBJ databases">
        <title>The draft genome of Phyllobacterium myrsinacearum DSM5892.</title>
        <authorList>
            <person name="Li L."/>
            <person name="Liu L."/>
            <person name="Zhang X."/>
            <person name="Wang T."/>
        </authorList>
    </citation>
    <scope>NUCLEOTIDE SEQUENCE [LARGE SCALE GENOMIC DNA]</scope>
    <source>
        <strain evidence="2 3">DSM 5892</strain>
    </source>
</reference>
<dbReference type="AlphaFoldDB" id="A0A2S9JQI3"/>
<name>A0A2S9JQI3_9HYPH</name>
<evidence type="ECO:0008006" key="4">
    <source>
        <dbReference type="Google" id="ProtNLM"/>
    </source>
</evidence>
<dbReference type="EMBL" id="PVBT01000002">
    <property type="protein sequence ID" value="PRD55419.1"/>
    <property type="molecule type" value="Genomic_DNA"/>
</dbReference>
<evidence type="ECO:0000256" key="1">
    <source>
        <dbReference type="SAM" id="MobiDB-lite"/>
    </source>
</evidence>
<accession>A0A2S9JQI3</accession>
<feature type="region of interest" description="Disordered" evidence="1">
    <location>
        <begin position="126"/>
        <end position="147"/>
    </location>
</feature>
<organism evidence="2 3">
    <name type="scientific">Phyllobacterium myrsinacearum</name>
    <dbReference type="NCBI Taxonomy" id="28101"/>
    <lineage>
        <taxon>Bacteria</taxon>
        <taxon>Pseudomonadati</taxon>
        <taxon>Pseudomonadota</taxon>
        <taxon>Alphaproteobacteria</taxon>
        <taxon>Hyphomicrobiales</taxon>
        <taxon>Phyllobacteriaceae</taxon>
        <taxon>Phyllobacterium</taxon>
    </lineage>
</organism>